<dbReference type="EMBL" id="BTRK01000002">
    <property type="protein sequence ID" value="GMR38395.1"/>
    <property type="molecule type" value="Genomic_DNA"/>
</dbReference>
<feature type="non-terminal residue" evidence="1">
    <location>
        <position position="1"/>
    </location>
</feature>
<keyword evidence="2" id="KW-1185">Reference proteome</keyword>
<gene>
    <name evidence="1" type="ORF">PMAYCL1PPCAC_08590</name>
</gene>
<comment type="caution">
    <text evidence="1">The sequence shown here is derived from an EMBL/GenBank/DDBJ whole genome shotgun (WGS) entry which is preliminary data.</text>
</comment>
<proteinExistence type="predicted"/>
<dbReference type="AlphaFoldDB" id="A0AAN4ZIM8"/>
<name>A0AAN4ZIM8_9BILA</name>
<evidence type="ECO:0000313" key="1">
    <source>
        <dbReference type="EMBL" id="GMR38395.1"/>
    </source>
</evidence>
<accession>A0AAN4ZIM8</accession>
<reference evidence="2" key="1">
    <citation type="submission" date="2022-10" db="EMBL/GenBank/DDBJ databases">
        <title>Genome assembly of Pristionchus species.</title>
        <authorList>
            <person name="Yoshida K."/>
            <person name="Sommer R.J."/>
        </authorList>
    </citation>
    <scope>NUCLEOTIDE SEQUENCE [LARGE SCALE GENOMIC DNA]</scope>
    <source>
        <strain evidence="2">RS5460</strain>
    </source>
</reference>
<sequence>STLSSLFYPQLESSATSYNSSPRLDQSNGVAVDKVYPDFQVHVYALCHSSRFLRAIRPCSSAGHIHAKSPNLRRHDYEQPHLQYYHVSSRDGCRREVLHSSLHWHRPFSVRSSAL</sequence>
<organism evidence="1 2">
    <name type="scientific">Pristionchus mayeri</name>
    <dbReference type="NCBI Taxonomy" id="1317129"/>
    <lineage>
        <taxon>Eukaryota</taxon>
        <taxon>Metazoa</taxon>
        <taxon>Ecdysozoa</taxon>
        <taxon>Nematoda</taxon>
        <taxon>Chromadorea</taxon>
        <taxon>Rhabditida</taxon>
        <taxon>Rhabditina</taxon>
        <taxon>Diplogasteromorpha</taxon>
        <taxon>Diplogasteroidea</taxon>
        <taxon>Neodiplogasteridae</taxon>
        <taxon>Pristionchus</taxon>
    </lineage>
</organism>
<protein>
    <submittedName>
        <fullName evidence="1">Uncharacterized protein</fullName>
    </submittedName>
</protein>
<evidence type="ECO:0000313" key="2">
    <source>
        <dbReference type="Proteomes" id="UP001328107"/>
    </source>
</evidence>
<dbReference type="Proteomes" id="UP001328107">
    <property type="component" value="Unassembled WGS sequence"/>
</dbReference>